<protein>
    <submittedName>
        <fullName evidence="1">Uncharacterized protein</fullName>
    </submittedName>
</protein>
<organism evidence="1">
    <name type="scientific">Brassica cretica</name>
    <name type="common">Mustard</name>
    <dbReference type="NCBI Taxonomy" id="69181"/>
    <lineage>
        <taxon>Eukaryota</taxon>
        <taxon>Viridiplantae</taxon>
        <taxon>Streptophyta</taxon>
        <taxon>Embryophyta</taxon>
        <taxon>Tracheophyta</taxon>
        <taxon>Spermatophyta</taxon>
        <taxon>Magnoliopsida</taxon>
        <taxon>eudicotyledons</taxon>
        <taxon>Gunneridae</taxon>
        <taxon>Pentapetalae</taxon>
        <taxon>rosids</taxon>
        <taxon>malvids</taxon>
        <taxon>Brassicales</taxon>
        <taxon>Brassicaceae</taxon>
        <taxon>Brassiceae</taxon>
        <taxon>Brassica</taxon>
    </lineage>
</organism>
<proteinExistence type="predicted"/>
<comment type="caution">
    <text evidence="1">The sequence shown here is derived from an EMBL/GenBank/DDBJ whole genome shotgun (WGS) entry which is preliminary data.</text>
</comment>
<name>A0A8S9K3D5_BRACR</name>
<sequence>MVFLSVDQIRTITIQMKDKQRAVGSLEPALSGTAPLVGWSIPLGKIRFAESTAPTIVSSSATTATSTTTKTTTATAIPRFSFIDKNIPSSELSTIKVIRLLCAFFKVNSGCRPNTSRQDQLTIIEFRERDKREKEERRRRKHVRLFQDWFLRIKRVDSLVNGLEVHRRDSDFNGWIFCCLGFSEAGRHNSSVGQSWVFGKSDGEIFSS</sequence>
<evidence type="ECO:0000313" key="1">
    <source>
        <dbReference type="EMBL" id="KAF2588802.1"/>
    </source>
</evidence>
<dbReference type="EMBL" id="QGKY02000190">
    <property type="protein sequence ID" value="KAF2588802.1"/>
    <property type="molecule type" value="Genomic_DNA"/>
</dbReference>
<gene>
    <name evidence="1" type="ORF">F2Q70_00039228</name>
</gene>
<dbReference type="AlphaFoldDB" id="A0A8S9K3D5"/>
<accession>A0A8S9K3D5</accession>
<reference evidence="1" key="1">
    <citation type="submission" date="2019-12" db="EMBL/GenBank/DDBJ databases">
        <title>Genome sequencing and annotation of Brassica cretica.</title>
        <authorList>
            <person name="Studholme D.J."/>
            <person name="Sarris P.F."/>
        </authorList>
    </citation>
    <scope>NUCLEOTIDE SEQUENCE</scope>
    <source>
        <strain evidence="1">PFS-102/07</strain>
        <tissue evidence="1">Leaf</tissue>
    </source>
</reference>